<dbReference type="Gene3D" id="3.30.70.890">
    <property type="entry name" value="GHMP kinase, C-terminal domain"/>
    <property type="match status" value="1"/>
</dbReference>
<keyword evidence="10 11" id="KW-0067">ATP-binding</keyword>
<dbReference type="Pfam" id="PF08544">
    <property type="entry name" value="GHMP_kinases_C"/>
    <property type="match status" value="1"/>
</dbReference>
<dbReference type="NCBIfam" id="TIGR00191">
    <property type="entry name" value="thrB"/>
    <property type="match status" value="1"/>
</dbReference>
<keyword evidence="15" id="KW-1185">Reference proteome</keyword>
<dbReference type="UniPathway" id="UPA00050">
    <property type="reaction ID" value="UER00064"/>
</dbReference>
<dbReference type="PRINTS" id="PR00958">
    <property type="entry name" value="HOMSERKINASE"/>
</dbReference>
<dbReference type="PANTHER" id="PTHR20861">
    <property type="entry name" value="HOMOSERINE/4-DIPHOSPHOCYTIDYL-2-C-METHYL-D-ERYTHRITOL KINASE"/>
    <property type="match status" value="1"/>
</dbReference>
<comment type="catalytic activity">
    <reaction evidence="11">
        <text>L-homoserine + ATP = O-phospho-L-homoserine + ADP + H(+)</text>
        <dbReference type="Rhea" id="RHEA:13985"/>
        <dbReference type="ChEBI" id="CHEBI:15378"/>
        <dbReference type="ChEBI" id="CHEBI:30616"/>
        <dbReference type="ChEBI" id="CHEBI:57476"/>
        <dbReference type="ChEBI" id="CHEBI:57590"/>
        <dbReference type="ChEBI" id="CHEBI:456216"/>
        <dbReference type="EC" id="2.7.1.39"/>
    </reaction>
</comment>
<dbReference type="PROSITE" id="PS00627">
    <property type="entry name" value="GHMP_KINASES_ATP"/>
    <property type="match status" value="1"/>
</dbReference>
<dbReference type="AlphaFoldDB" id="A0A4P2VEG8"/>
<dbReference type="OrthoDB" id="28273at2157"/>
<keyword evidence="5 11" id="KW-0028">Amino-acid biosynthesis</keyword>
<feature type="domain" description="GHMP kinase C-terminal" evidence="13">
    <location>
        <begin position="216"/>
        <end position="289"/>
    </location>
</feature>
<evidence type="ECO:0000256" key="3">
    <source>
        <dbReference type="ARBA" id="ARBA00012078"/>
    </source>
</evidence>
<dbReference type="Pfam" id="PF00288">
    <property type="entry name" value="GHMP_kinases_N"/>
    <property type="match status" value="1"/>
</dbReference>
<dbReference type="PIRSF" id="PIRSF000676">
    <property type="entry name" value="Homoser_kin"/>
    <property type="match status" value="1"/>
</dbReference>
<dbReference type="SUPFAM" id="SSF55060">
    <property type="entry name" value="GHMP Kinase, C-terminal domain"/>
    <property type="match status" value="1"/>
</dbReference>
<dbReference type="InterPro" id="IPR013750">
    <property type="entry name" value="GHMP_kinase_C_dom"/>
</dbReference>
<keyword evidence="9 11" id="KW-0418">Kinase</keyword>
<comment type="function">
    <text evidence="11">Catalyzes the ATP-dependent phosphorylation of L-homoserine to L-homoserine phosphate.</text>
</comment>
<evidence type="ECO:0000259" key="12">
    <source>
        <dbReference type="Pfam" id="PF00288"/>
    </source>
</evidence>
<evidence type="ECO:0000256" key="11">
    <source>
        <dbReference type="HAMAP-Rule" id="MF_00384"/>
    </source>
</evidence>
<evidence type="ECO:0000313" key="14">
    <source>
        <dbReference type="EMBL" id="BBE42531.1"/>
    </source>
</evidence>
<evidence type="ECO:0000256" key="7">
    <source>
        <dbReference type="ARBA" id="ARBA00022697"/>
    </source>
</evidence>
<dbReference type="GO" id="GO:0005524">
    <property type="term" value="F:ATP binding"/>
    <property type="evidence" value="ECO:0007669"/>
    <property type="project" value="UniProtKB-UniRule"/>
</dbReference>
<sequence length="314" mass="32497">MRIIAPASSANLGPGYDVLSVALDGIYDVVDVNVEEGSGISIDVRGRYAEGVPEDPERNSAGIAAAELIRAAGVNVHVHISLRKEIPPSSGLGSSGAGAAGVVYALNRILGLGMDNRSLVEFAGRGERAAAGTAHYDNVTASLLGWFNVVRPEVPPSVVNLRPPRGARISFALAVPIGPRRRGKTKLARELVPHEAPMDLAVWNTASVAMIVSGILMGDVGLLGAGMVDRIVEPARSKMIPGYAKAREAALSAGALGVTISGAGPSMIAVAQNDAVSRKVADAMASAMEEEGTRAIRLISRPGPGCREDKLQGF</sequence>
<dbReference type="InterPro" id="IPR020568">
    <property type="entry name" value="Ribosomal_Su5_D2-typ_SF"/>
</dbReference>
<dbReference type="SUPFAM" id="SSF54211">
    <property type="entry name" value="Ribosomal protein S5 domain 2-like"/>
    <property type="match status" value="1"/>
</dbReference>
<feature type="binding site" evidence="11">
    <location>
        <begin position="87"/>
        <end position="97"/>
    </location>
    <ligand>
        <name>ATP</name>
        <dbReference type="ChEBI" id="CHEBI:30616"/>
    </ligand>
</feature>
<comment type="pathway">
    <text evidence="1 11">Amino-acid biosynthesis; L-threonine biosynthesis; L-threonine from L-aspartate: step 4/5.</text>
</comment>
<dbReference type="PANTHER" id="PTHR20861:SF1">
    <property type="entry name" value="HOMOSERINE KINASE"/>
    <property type="match status" value="1"/>
</dbReference>
<keyword evidence="8 11" id="KW-0547">Nucleotide-binding</keyword>
<evidence type="ECO:0000313" key="15">
    <source>
        <dbReference type="Proteomes" id="UP000509448"/>
    </source>
</evidence>
<evidence type="ECO:0000256" key="4">
    <source>
        <dbReference type="ARBA" id="ARBA00017858"/>
    </source>
</evidence>
<dbReference type="HAMAP" id="MF_00384">
    <property type="entry name" value="Homoser_kinase"/>
    <property type="match status" value="1"/>
</dbReference>
<dbReference type="Proteomes" id="UP000509448">
    <property type="component" value="Chromosome"/>
</dbReference>
<dbReference type="NCBIfam" id="NF002288">
    <property type="entry name" value="PRK01212.1-4"/>
    <property type="match status" value="1"/>
</dbReference>
<protein>
    <recommendedName>
        <fullName evidence="4 11">Homoserine kinase</fullName>
        <shortName evidence="11">HK</shortName>
        <shortName evidence="11">HSK</shortName>
        <ecNumber evidence="3 11">2.7.1.39</ecNumber>
    </recommendedName>
</protein>
<keyword evidence="6 11" id="KW-0808">Transferase</keyword>
<gene>
    <name evidence="11" type="primary">thrB</name>
    <name evidence="14" type="ORF">NAS2_1142</name>
</gene>
<evidence type="ECO:0000256" key="1">
    <source>
        <dbReference type="ARBA" id="ARBA00005015"/>
    </source>
</evidence>
<dbReference type="KEGG" id="ccai:NAS2_1142"/>
<evidence type="ECO:0000256" key="2">
    <source>
        <dbReference type="ARBA" id="ARBA00007370"/>
    </source>
</evidence>
<evidence type="ECO:0000256" key="9">
    <source>
        <dbReference type="ARBA" id="ARBA00022777"/>
    </source>
</evidence>
<dbReference type="EMBL" id="AP018732">
    <property type="protein sequence ID" value="BBE42531.1"/>
    <property type="molecule type" value="Genomic_DNA"/>
</dbReference>
<accession>A0A4P2VEG8</accession>
<evidence type="ECO:0000256" key="5">
    <source>
        <dbReference type="ARBA" id="ARBA00022605"/>
    </source>
</evidence>
<evidence type="ECO:0000256" key="6">
    <source>
        <dbReference type="ARBA" id="ARBA00022679"/>
    </source>
</evidence>
<dbReference type="GO" id="GO:0005737">
    <property type="term" value="C:cytoplasm"/>
    <property type="evidence" value="ECO:0007669"/>
    <property type="project" value="UniProtKB-SubCell"/>
</dbReference>
<evidence type="ECO:0000259" key="13">
    <source>
        <dbReference type="Pfam" id="PF08544"/>
    </source>
</evidence>
<dbReference type="InterPro" id="IPR006203">
    <property type="entry name" value="GHMP_knse_ATP-bd_CS"/>
</dbReference>
<dbReference type="EC" id="2.7.1.39" evidence="3 11"/>
<name>A0A4P2VEG8_9ARCH</name>
<dbReference type="RefSeq" id="WP_174448753.1">
    <property type="nucleotide sequence ID" value="NZ_AP018732.1"/>
</dbReference>
<feature type="domain" description="GHMP kinase N-terminal" evidence="12">
    <location>
        <begin position="64"/>
        <end position="145"/>
    </location>
</feature>
<evidence type="ECO:0000256" key="8">
    <source>
        <dbReference type="ARBA" id="ARBA00022741"/>
    </source>
</evidence>
<organism evidence="14 15">
    <name type="scientific">Conexivisphaera calida</name>
    <dbReference type="NCBI Taxonomy" id="1874277"/>
    <lineage>
        <taxon>Archaea</taxon>
        <taxon>Nitrososphaerota</taxon>
        <taxon>Conexivisphaeria</taxon>
        <taxon>Conexivisphaerales</taxon>
        <taxon>Conexivisphaeraceae</taxon>
        <taxon>Conexivisphaera</taxon>
    </lineage>
</organism>
<dbReference type="InterPro" id="IPR036554">
    <property type="entry name" value="GHMP_kinase_C_sf"/>
</dbReference>
<keyword evidence="11" id="KW-0963">Cytoplasm</keyword>
<dbReference type="InterPro" id="IPR006204">
    <property type="entry name" value="GHMP_kinase_N_dom"/>
</dbReference>
<proteinExistence type="inferred from homology"/>
<comment type="similarity">
    <text evidence="2 11">Belongs to the GHMP kinase family. Homoserine kinase subfamily.</text>
</comment>
<evidence type="ECO:0000256" key="10">
    <source>
        <dbReference type="ARBA" id="ARBA00022840"/>
    </source>
</evidence>
<dbReference type="GO" id="GO:0009088">
    <property type="term" value="P:threonine biosynthetic process"/>
    <property type="evidence" value="ECO:0007669"/>
    <property type="project" value="UniProtKB-UniRule"/>
</dbReference>
<dbReference type="InterPro" id="IPR000870">
    <property type="entry name" value="Homoserine_kinase"/>
</dbReference>
<keyword evidence="7 11" id="KW-0791">Threonine biosynthesis</keyword>
<dbReference type="InterPro" id="IPR014721">
    <property type="entry name" value="Ribsml_uS5_D2-typ_fold_subgr"/>
</dbReference>
<dbReference type="GeneID" id="55584953"/>
<dbReference type="GO" id="GO:0004413">
    <property type="term" value="F:homoserine kinase activity"/>
    <property type="evidence" value="ECO:0007669"/>
    <property type="project" value="UniProtKB-UniRule"/>
</dbReference>
<comment type="subcellular location">
    <subcellularLocation>
        <location evidence="11">Cytoplasm</location>
    </subcellularLocation>
</comment>
<reference evidence="14 15" key="1">
    <citation type="journal article" date="2019" name="ISME J.">
        <title>Isolation and characterization of a thermophilic sulfur- and iron-reducing thaumarchaeote from a terrestrial acidic hot spring.</title>
        <authorList>
            <person name="Kato S."/>
            <person name="Itoh T."/>
            <person name="Yuki M."/>
            <person name="Nagamori M."/>
            <person name="Ohnishi M."/>
            <person name="Uematsu K."/>
            <person name="Suzuki K."/>
            <person name="Takashina T."/>
            <person name="Ohkuma M."/>
        </authorList>
    </citation>
    <scope>NUCLEOTIDE SEQUENCE [LARGE SCALE GENOMIC DNA]</scope>
    <source>
        <strain evidence="14 15">NAS-02</strain>
    </source>
</reference>
<dbReference type="Gene3D" id="3.30.230.10">
    <property type="match status" value="1"/>
</dbReference>